<keyword evidence="3" id="KW-1185">Reference proteome</keyword>
<gene>
    <name evidence="2" type="ORF">EYF80_037975</name>
</gene>
<protein>
    <submittedName>
        <fullName evidence="2">Uncharacterized protein</fullName>
    </submittedName>
</protein>
<proteinExistence type="predicted"/>
<evidence type="ECO:0000313" key="2">
    <source>
        <dbReference type="EMBL" id="TNN51807.1"/>
    </source>
</evidence>
<name>A0A4Z2GE20_9TELE</name>
<sequence>MRGGSERASVEDGMSSTEAAGTERPPGTTGIRRGPAPCRRGIFIPKNRDTEQHPGGNDQRTKEPKNQRTAKVKGV</sequence>
<feature type="compositionally biased region" description="Basic and acidic residues" evidence="1">
    <location>
        <begin position="1"/>
        <end position="10"/>
    </location>
</feature>
<evidence type="ECO:0000256" key="1">
    <source>
        <dbReference type="SAM" id="MobiDB-lite"/>
    </source>
</evidence>
<comment type="caution">
    <text evidence="2">The sequence shown here is derived from an EMBL/GenBank/DDBJ whole genome shotgun (WGS) entry which is preliminary data.</text>
</comment>
<accession>A0A4Z2GE20</accession>
<feature type="region of interest" description="Disordered" evidence="1">
    <location>
        <begin position="1"/>
        <end position="75"/>
    </location>
</feature>
<dbReference type="Proteomes" id="UP000314294">
    <property type="component" value="Unassembled WGS sequence"/>
</dbReference>
<organism evidence="2 3">
    <name type="scientific">Liparis tanakae</name>
    <name type="common">Tanaka's snailfish</name>
    <dbReference type="NCBI Taxonomy" id="230148"/>
    <lineage>
        <taxon>Eukaryota</taxon>
        <taxon>Metazoa</taxon>
        <taxon>Chordata</taxon>
        <taxon>Craniata</taxon>
        <taxon>Vertebrata</taxon>
        <taxon>Euteleostomi</taxon>
        <taxon>Actinopterygii</taxon>
        <taxon>Neopterygii</taxon>
        <taxon>Teleostei</taxon>
        <taxon>Neoteleostei</taxon>
        <taxon>Acanthomorphata</taxon>
        <taxon>Eupercaria</taxon>
        <taxon>Perciformes</taxon>
        <taxon>Cottioidei</taxon>
        <taxon>Cottales</taxon>
        <taxon>Liparidae</taxon>
        <taxon>Liparis</taxon>
    </lineage>
</organism>
<dbReference type="EMBL" id="SRLO01000569">
    <property type="protein sequence ID" value="TNN51807.1"/>
    <property type="molecule type" value="Genomic_DNA"/>
</dbReference>
<reference evidence="2 3" key="1">
    <citation type="submission" date="2019-03" db="EMBL/GenBank/DDBJ databases">
        <title>First draft genome of Liparis tanakae, snailfish: a comprehensive survey of snailfish specific genes.</title>
        <authorList>
            <person name="Kim W."/>
            <person name="Song I."/>
            <person name="Jeong J.-H."/>
            <person name="Kim D."/>
            <person name="Kim S."/>
            <person name="Ryu S."/>
            <person name="Song J.Y."/>
            <person name="Lee S.K."/>
        </authorList>
    </citation>
    <scope>NUCLEOTIDE SEQUENCE [LARGE SCALE GENOMIC DNA]</scope>
    <source>
        <tissue evidence="2">Muscle</tissue>
    </source>
</reference>
<dbReference type="AlphaFoldDB" id="A0A4Z2GE20"/>
<evidence type="ECO:0000313" key="3">
    <source>
        <dbReference type="Proteomes" id="UP000314294"/>
    </source>
</evidence>